<dbReference type="SUPFAM" id="SSF53098">
    <property type="entry name" value="Ribonuclease H-like"/>
    <property type="match status" value="1"/>
</dbReference>
<protein>
    <submittedName>
        <fullName evidence="2">Exonuclease family protein</fullName>
    </submittedName>
</protein>
<evidence type="ECO:0000313" key="2">
    <source>
        <dbReference type="EMBL" id="CUO32708.1"/>
    </source>
</evidence>
<organism evidence="2 3">
    <name type="scientific">Clostridium disporicum</name>
    <dbReference type="NCBI Taxonomy" id="84024"/>
    <lineage>
        <taxon>Bacteria</taxon>
        <taxon>Bacillati</taxon>
        <taxon>Bacillota</taxon>
        <taxon>Clostridia</taxon>
        <taxon>Eubacteriales</taxon>
        <taxon>Clostridiaceae</taxon>
        <taxon>Clostridium</taxon>
    </lineage>
</organism>
<keyword evidence="2" id="KW-0540">Nuclease</keyword>
<gene>
    <name evidence="2" type="ORF">ERS852470_02020</name>
</gene>
<name>A0A174E7Y5_9CLOT</name>
<accession>A0A174E7Y5</accession>
<dbReference type="CDD" id="cd06133">
    <property type="entry name" value="ERI-1_3'hExo_like"/>
    <property type="match status" value="1"/>
</dbReference>
<dbReference type="Proteomes" id="UP000095558">
    <property type="component" value="Unassembled WGS sequence"/>
</dbReference>
<keyword evidence="2" id="KW-0378">Hydrolase</keyword>
<dbReference type="OrthoDB" id="159416at2"/>
<dbReference type="Gene3D" id="3.30.420.10">
    <property type="entry name" value="Ribonuclease H-like superfamily/Ribonuclease H"/>
    <property type="match status" value="1"/>
</dbReference>
<dbReference type="SMART" id="SM00479">
    <property type="entry name" value="EXOIII"/>
    <property type="match status" value="1"/>
</dbReference>
<dbReference type="EMBL" id="CYZV01000020">
    <property type="protein sequence ID" value="CUO32708.1"/>
    <property type="molecule type" value="Genomic_DNA"/>
</dbReference>
<evidence type="ECO:0000259" key="1">
    <source>
        <dbReference type="SMART" id="SM00479"/>
    </source>
</evidence>
<dbReference type="InterPro" id="IPR013520">
    <property type="entry name" value="Ribonucl_H"/>
</dbReference>
<keyword evidence="2" id="KW-0269">Exonuclease</keyword>
<evidence type="ECO:0000313" key="3">
    <source>
        <dbReference type="Proteomes" id="UP000095558"/>
    </source>
</evidence>
<dbReference type="InterPro" id="IPR047201">
    <property type="entry name" value="ERI-1_3'hExo-like"/>
</dbReference>
<dbReference type="InterPro" id="IPR036397">
    <property type="entry name" value="RNaseH_sf"/>
</dbReference>
<feature type="domain" description="Exonuclease" evidence="1">
    <location>
        <begin position="2"/>
        <end position="194"/>
    </location>
</feature>
<dbReference type="RefSeq" id="WP_055276686.1">
    <property type="nucleotide sequence ID" value="NZ_CYZV01000020.1"/>
</dbReference>
<dbReference type="GO" id="GO:0003676">
    <property type="term" value="F:nucleic acid binding"/>
    <property type="evidence" value="ECO:0007669"/>
    <property type="project" value="InterPro"/>
</dbReference>
<dbReference type="Pfam" id="PF00929">
    <property type="entry name" value="RNase_T"/>
    <property type="match status" value="1"/>
</dbReference>
<proteinExistence type="predicted"/>
<dbReference type="AlphaFoldDB" id="A0A174E7Y5"/>
<dbReference type="GO" id="GO:0000175">
    <property type="term" value="F:3'-5'-RNA exonuclease activity"/>
    <property type="evidence" value="ECO:0007669"/>
    <property type="project" value="InterPro"/>
</dbReference>
<reference evidence="2 3" key="1">
    <citation type="submission" date="2015-09" db="EMBL/GenBank/DDBJ databases">
        <authorList>
            <consortium name="Pathogen Informatics"/>
        </authorList>
    </citation>
    <scope>NUCLEOTIDE SEQUENCE [LARGE SCALE GENOMIC DNA]</scope>
    <source>
        <strain evidence="2 3">2789STDY5834855</strain>
    </source>
</reference>
<dbReference type="InterPro" id="IPR012337">
    <property type="entry name" value="RNaseH-like_sf"/>
</dbReference>
<sequence length="301" mass="34738">MAFIIIDLEFNNLSGIHKCIPNVYNDNPGLKNLELDNEIIEIGAVKLDAHMQPCEELKVYIKPSVIPIINPKILEITKINIKDLENGVGFVEGINKLKEMVDEGDIICSWAKDDIAEIIRNANYYGYDDLSWIDNYLDIQEYVTKILGYRKSLSLKNALKALKIKVNEDLLHDALNDCIYTAHVFKNMYNSRAVKNYIVEDIFKMPALEVRSLEGVELNYEKINQICPKCQKKLEIDYPFSIVGWRFISLGTCSKCNSRVLDELIVKKSLCGEEIYKEVATVIDEYDYLRYENKLKNKVYN</sequence>